<evidence type="ECO:0000313" key="3">
    <source>
        <dbReference type="Proteomes" id="UP000000238"/>
    </source>
</evidence>
<name>Q2SP80_HAHCH</name>
<proteinExistence type="predicted"/>
<feature type="region of interest" description="Disordered" evidence="1">
    <location>
        <begin position="36"/>
        <end position="57"/>
    </location>
</feature>
<gene>
    <name evidence="2" type="ordered locus">HCH_00643</name>
</gene>
<reference evidence="2 3" key="1">
    <citation type="journal article" date="2005" name="Nucleic Acids Res.">
        <title>Genomic blueprint of Hahella chejuensis, a marine microbe producing an algicidal agent.</title>
        <authorList>
            <person name="Jeong H."/>
            <person name="Yim J.H."/>
            <person name="Lee C."/>
            <person name="Choi S.-H."/>
            <person name="Park Y.K."/>
            <person name="Yoon S.H."/>
            <person name="Hur C.-G."/>
            <person name="Kang H.-Y."/>
            <person name="Kim D."/>
            <person name="Lee H.H."/>
            <person name="Park K.H."/>
            <person name="Park S.-H."/>
            <person name="Park H.-S."/>
            <person name="Lee H.K."/>
            <person name="Oh T.K."/>
            <person name="Kim J.F."/>
        </authorList>
    </citation>
    <scope>NUCLEOTIDE SEQUENCE [LARGE SCALE GENOMIC DNA]</scope>
    <source>
        <strain evidence="2 3">KCTC 2396</strain>
    </source>
</reference>
<dbReference type="KEGG" id="hch:HCH_00643"/>
<dbReference type="AlphaFoldDB" id="Q2SP80"/>
<evidence type="ECO:0000256" key="1">
    <source>
        <dbReference type="SAM" id="MobiDB-lite"/>
    </source>
</evidence>
<keyword evidence="3" id="KW-1185">Reference proteome</keyword>
<dbReference type="Proteomes" id="UP000000238">
    <property type="component" value="Chromosome"/>
</dbReference>
<dbReference type="HOGENOM" id="CLU_2990379_0_0_6"/>
<accession>Q2SP80</accession>
<organism evidence="2 3">
    <name type="scientific">Hahella chejuensis (strain KCTC 2396)</name>
    <dbReference type="NCBI Taxonomy" id="349521"/>
    <lineage>
        <taxon>Bacteria</taxon>
        <taxon>Pseudomonadati</taxon>
        <taxon>Pseudomonadota</taxon>
        <taxon>Gammaproteobacteria</taxon>
        <taxon>Oceanospirillales</taxon>
        <taxon>Hahellaceae</taxon>
        <taxon>Hahella</taxon>
    </lineage>
</organism>
<evidence type="ECO:0000313" key="2">
    <source>
        <dbReference type="EMBL" id="ABC27544.1"/>
    </source>
</evidence>
<dbReference type="RefSeq" id="WP_011394621.1">
    <property type="nucleotide sequence ID" value="NC_007645.1"/>
</dbReference>
<protein>
    <submittedName>
        <fullName evidence="2">Uncharacterized protein</fullName>
    </submittedName>
</protein>
<sequence>MLLEAPIESTLAAALTLFGITYTVRTVLNHLIKRAQEKRDAATVEAGDTGASSTADA</sequence>
<dbReference type="EMBL" id="CP000155">
    <property type="protein sequence ID" value="ABC27544.1"/>
    <property type="molecule type" value="Genomic_DNA"/>
</dbReference>